<gene>
    <name evidence="7" type="ORF">ACFSRZ_06955</name>
</gene>
<protein>
    <submittedName>
        <fullName evidence="7">TlpA family protein disulfide reductase</fullName>
    </submittedName>
</protein>
<proteinExistence type="predicted"/>
<evidence type="ECO:0000313" key="8">
    <source>
        <dbReference type="Proteomes" id="UP001597508"/>
    </source>
</evidence>
<comment type="caution">
    <text evidence="7">The sequence shown here is derived from an EMBL/GenBank/DDBJ whole genome shotgun (WGS) entry which is preliminary data.</text>
</comment>
<evidence type="ECO:0000256" key="5">
    <source>
        <dbReference type="SAM" id="SignalP"/>
    </source>
</evidence>
<dbReference type="PANTHER" id="PTHR42852">
    <property type="entry name" value="THIOL:DISULFIDE INTERCHANGE PROTEIN DSBE"/>
    <property type="match status" value="1"/>
</dbReference>
<sequence length="455" mass="52203">MKKILILLLFISSLAQAQYSVKGNLHPPKKYTWVLLYKVEGARQVFVKNTQIKQEVKQVDGKNLTYGTFEFEFPADAKTGAYRITYDLQQNGFVDFLFNKEDVELSFNPGDVEGTTVFSKSKENQLYKKFLADIATAQYKVDSLQVAYLKNPSQQLEGAYKKAVENISNVQNSYANSSKGTLVHHFIIATDRYNSPTVAKSSQEYLNGVISHFFDKIDFSSSYLYNSSFLIDRIADYVFYMNYSRDAKEQERLHKKAVDIAIGKVNDLTFKADVIEFLTSQFASIKNIELVDYLMTNHFEKLPKENQNLEFKKNIDEVMATAIGRVAPDFTWTENGKEMSLSQLKDGQSYLLIFYSTECSHCLREVPQIYEFMKGKTNTKVIAFAMETSDTMWKNYIKNLPGWHHALGLGKWENKTARMYQVNSTPTYFVLGMDKKIIANPEKIDDLKMILGSLN</sequence>
<dbReference type="Pfam" id="PF13905">
    <property type="entry name" value="Thioredoxin_8"/>
    <property type="match status" value="1"/>
</dbReference>
<dbReference type="PANTHER" id="PTHR42852:SF6">
    <property type="entry name" value="THIOL:DISULFIDE INTERCHANGE PROTEIN DSBE"/>
    <property type="match status" value="1"/>
</dbReference>
<feature type="signal peptide" evidence="5">
    <location>
        <begin position="1"/>
        <end position="17"/>
    </location>
</feature>
<evidence type="ECO:0000256" key="3">
    <source>
        <dbReference type="ARBA" id="ARBA00023157"/>
    </source>
</evidence>
<dbReference type="Gene3D" id="3.40.30.10">
    <property type="entry name" value="Glutaredoxin"/>
    <property type="match status" value="1"/>
</dbReference>
<keyword evidence="5" id="KW-0732">Signal</keyword>
<evidence type="ECO:0000256" key="2">
    <source>
        <dbReference type="ARBA" id="ARBA00022748"/>
    </source>
</evidence>
<evidence type="ECO:0000259" key="6">
    <source>
        <dbReference type="PROSITE" id="PS51352"/>
    </source>
</evidence>
<evidence type="ECO:0000256" key="4">
    <source>
        <dbReference type="ARBA" id="ARBA00023284"/>
    </source>
</evidence>
<organism evidence="7 8">
    <name type="scientific">Pseudotenacibaculum haliotis</name>
    <dbReference type="NCBI Taxonomy" id="1862138"/>
    <lineage>
        <taxon>Bacteria</taxon>
        <taxon>Pseudomonadati</taxon>
        <taxon>Bacteroidota</taxon>
        <taxon>Flavobacteriia</taxon>
        <taxon>Flavobacteriales</taxon>
        <taxon>Flavobacteriaceae</taxon>
        <taxon>Pseudotenacibaculum</taxon>
    </lineage>
</organism>
<reference evidence="8" key="1">
    <citation type="journal article" date="2019" name="Int. J. Syst. Evol. Microbiol.">
        <title>The Global Catalogue of Microorganisms (GCM) 10K type strain sequencing project: providing services to taxonomists for standard genome sequencing and annotation.</title>
        <authorList>
            <consortium name="The Broad Institute Genomics Platform"/>
            <consortium name="The Broad Institute Genome Sequencing Center for Infectious Disease"/>
            <person name="Wu L."/>
            <person name="Ma J."/>
        </authorList>
    </citation>
    <scope>NUCLEOTIDE SEQUENCE [LARGE SCALE GENOMIC DNA]</scope>
    <source>
        <strain evidence="8">KCTC 52127</strain>
    </source>
</reference>
<keyword evidence="8" id="KW-1185">Reference proteome</keyword>
<accession>A0ABW5LS75</accession>
<dbReference type="SUPFAM" id="SSF52833">
    <property type="entry name" value="Thioredoxin-like"/>
    <property type="match status" value="1"/>
</dbReference>
<dbReference type="EMBL" id="JBHULH010000003">
    <property type="protein sequence ID" value="MFD2567106.1"/>
    <property type="molecule type" value="Genomic_DNA"/>
</dbReference>
<keyword evidence="3" id="KW-1015">Disulfide bond</keyword>
<evidence type="ECO:0000256" key="1">
    <source>
        <dbReference type="ARBA" id="ARBA00004196"/>
    </source>
</evidence>
<comment type="subcellular location">
    <subcellularLocation>
        <location evidence="1">Cell envelope</location>
    </subcellularLocation>
</comment>
<dbReference type="PROSITE" id="PS51352">
    <property type="entry name" value="THIOREDOXIN_2"/>
    <property type="match status" value="1"/>
</dbReference>
<dbReference type="InterPro" id="IPR013766">
    <property type="entry name" value="Thioredoxin_domain"/>
</dbReference>
<dbReference type="Proteomes" id="UP001597508">
    <property type="component" value="Unassembled WGS sequence"/>
</dbReference>
<feature type="domain" description="Thioredoxin" evidence="6">
    <location>
        <begin position="321"/>
        <end position="455"/>
    </location>
</feature>
<feature type="chain" id="PRO_5045104648" evidence="5">
    <location>
        <begin position="18"/>
        <end position="455"/>
    </location>
</feature>
<dbReference type="InterPro" id="IPR050553">
    <property type="entry name" value="Thioredoxin_ResA/DsbE_sf"/>
</dbReference>
<dbReference type="InterPro" id="IPR036249">
    <property type="entry name" value="Thioredoxin-like_sf"/>
</dbReference>
<keyword evidence="2" id="KW-0201">Cytochrome c-type biogenesis</keyword>
<dbReference type="RefSeq" id="WP_379665815.1">
    <property type="nucleotide sequence ID" value="NZ_JBHULH010000003.1"/>
</dbReference>
<dbReference type="InterPro" id="IPR012336">
    <property type="entry name" value="Thioredoxin-like_fold"/>
</dbReference>
<keyword evidence="4" id="KW-0676">Redox-active center</keyword>
<evidence type="ECO:0000313" key="7">
    <source>
        <dbReference type="EMBL" id="MFD2567106.1"/>
    </source>
</evidence>
<name>A0ABW5LS75_9FLAO</name>